<sequence>MAGGEAVDSFVNPKWGESIQVESVQELALNVDPQVVPPRYIRPWEERPTSSLLISPESAILLIDMKKLILHPEDYQRQQEMERLSNACQEWGFFHVGNY</sequence>
<proteinExistence type="evidence at transcript level"/>
<dbReference type="InterPro" id="IPR027443">
    <property type="entry name" value="IPNS-like_sf"/>
</dbReference>
<reference evidence="1" key="1">
    <citation type="submission" date="2010-04" db="EMBL/GenBank/DDBJ databases">
        <authorList>
            <person name="Reid K.E."/>
            <person name="Liao N."/>
            <person name="Chan S."/>
            <person name="Docking R."/>
            <person name="Taylor G."/>
            <person name="Moore R."/>
            <person name="Mayo M."/>
            <person name="Munro S."/>
            <person name="King J."/>
            <person name="Yanchuk A."/>
            <person name="Holt R."/>
            <person name="Jones S."/>
            <person name="Marra M."/>
            <person name="Ritland C.E."/>
            <person name="Ritland K."/>
            <person name="Bohlmann J."/>
        </authorList>
    </citation>
    <scope>NUCLEOTIDE SEQUENCE</scope>
    <source>
        <tissue evidence="1">Bud</tissue>
    </source>
</reference>
<name>D5AAP9_PICSI</name>
<evidence type="ECO:0000313" key="1">
    <source>
        <dbReference type="EMBL" id="ADE76618.1"/>
    </source>
</evidence>
<dbReference type="EMBL" id="BT123289">
    <property type="protein sequence ID" value="ADE76618.1"/>
    <property type="molecule type" value="mRNA"/>
</dbReference>
<protein>
    <recommendedName>
        <fullName evidence="2">Non-haem dioxygenase N-terminal domain-containing protein</fullName>
    </recommendedName>
</protein>
<accession>D5AAP9</accession>
<dbReference type="AlphaFoldDB" id="D5AAP9"/>
<dbReference type="Gene3D" id="2.60.120.330">
    <property type="entry name" value="B-lactam Antibiotic, Isopenicillin N Synthase, Chain"/>
    <property type="match status" value="1"/>
</dbReference>
<organism evidence="1">
    <name type="scientific">Picea sitchensis</name>
    <name type="common">Sitka spruce</name>
    <name type="synonym">Pinus sitchensis</name>
    <dbReference type="NCBI Taxonomy" id="3332"/>
    <lineage>
        <taxon>Eukaryota</taxon>
        <taxon>Viridiplantae</taxon>
        <taxon>Streptophyta</taxon>
        <taxon>Embryophyta</taxon>
        <taxon>Tracheophyta</taxon>
        <taxon>Spermatophyta</taxon>
        <taxon>Pinopsida</taxon>
        <taxon>Pinidae</taxon>
        <taxon>Conifers I</taxon>
        <taxon>Pinales</taxon>
        <taxon>Pinaceae</taxon>
        <taxon>Picea</taxon>
    </lineage>
</organism>
<dbReference type="OMA" id="PRYIRPW"/>
<evidence type="ECO:0008006" key="2">
    <source>
        <dbReference type="Google" id="ProtNLM"/>
    </source>
</evidence>
<dbReference type="SUPFAM" id="SSF51197">
    <property type="entry name" value="Clavaminate synthase-like"/>
    <property type="match status" value="1"/>
</dbReference>